<dbReference type="FunFam" id="3.10.129.10:FF:000004">
    <property type="entry name" value="Tol-pal system-associated acyl-CoA thioesterase"/>
    <property type="match status" value="1"/>
</dbReference>
<dbReference type="PANTHER" id="PTHR31793:SF37">
    <property type="entry name" value="ACYL-COA THIOESTER HYDROLASE YBGC"/>
    <property type="match status" value="1"/>
</dbReference>
<dbReference type="GO" id="GO:0047617">
    <property type="term" value="F:fatty acyl-CoA hydrolase activity"/>
    <property type="evidence" value="ECO:0007669"/>
    <property type="project" value="TreeGrafter"/>
</dbReference>
<dbReference type="PROSITE" id="PS01328">
    <property type="entry name" value="4HBCOA_THIOESTERASE"/>
    <property type="match status" value="1"/>
</dbReference>
<dbReference type="InterPro" id="IPR008272">
    <property type="entry name" value="HB-CoA_thioesterase_AS"/>
</dbReference>
<dbReference type="CDD" id="cd00586">
    <property type="entry name" value="4HBT"/>
    <property type="match status" value="1"/>
</dbReference>
<dbReference type="AlphaFoldDB" id="A0AAJ0XHN1"/>
<dbReference type="Gene3D" id="3.10.129.10">
    <property type="entry name" value="Hotdog Thioesterase"/>
    <property type="match status" value="1"/>
</dbReference>
<dbReference type="PANTHER" id="PTHR31793">
    <property type="entry name" value="4-HYDROXYBENZOYL-COA THIOESTERASE FAMILY MEMBER"/>
    <property type="match status" value="1"/>
</dbReference>
<evidence type="ECO:0000256" key="2">
    <source>
        <dbReference type="ARBA" id="ARBA00022801"/>
    </source>
</evidence>
<proteinExistence type="inferred from homology"/>
<accession>A0AAJ0XHN1</accession>
<keyword evidence="2" id="KW-0378">Hydrolase</keyword>
<dbReference type="InterPro" id="IPR029069">
    <property type="entry name" value="HotDog_dom_sf"/>
</dbReference>
<dbReference type="NCBIfam" id="TIGR00051">
    <property type="entry name" value="YbgC/FadM family acyl-CoA thioesterase"/>
    <property type="match status" value="1"/>
</dbReference>
<evidence type="ECO:0000313" key="4">
    <source>
        <dbReference type="Proteomes" id="UP001296967"/>
    </source>
</evidence>
<dbReference type="RefSeq" id="WP_201246880.1">
    <property type="nucleotide sequence ID" value="NZ_NHSF01000074.1"/>
</dbReference>
<dbReference type="PIRSF" id="PIRSF003230">
    <property type="entry name" value="YbgC"/>
    <property type="match status" value="1"/>
</dbReference>
<sequence>MSPQAPVFEWPVRIYYEDTDAGGVVYHARYLHFLERARTEWLRALGFEQARLRAEQGILFAVRKMSLDFVRPAALDQALRVTLRLTAQRRASIDFEQRILAARDDHVCCRAQVNIACLDADHLRPTRIPEAVLNALAPSTDRGGANGDITHGL</sequence>
<reference evidence="3" key="1">
    <citation type="submission" date="2017-05" db="EMBL/GenBank/DDBJ databases">
        <authorList>
            <person name="Imhoff J.F."/>
            <person name="Rahn T."/>
            <person name="Kuenzel S."/>
            <person name="Neulinger S.C."/>
        </authorList>
    </citation>
    <scope>NUCLEOTIDE SEQUENCE</scope>
    <source>
        <strain evidence="3">DSM 4395</strain>
    </source>
</reference>
<comment type="similarity">
    <text evidence="1">Belongs to the 4-hydroxybenzoyl-CoA thioesterase family.</text>
</comment>
<comment type="caution">
    <text evidence="3">The sequence shown here is derived from an EMBL/GenBank/DDBJ whole genome shotgun (WGS) entry which is preliminary data.</text>
</comment>
<gene>
    <name evidence="3" type="ORF">CCR82_16255</name>
</gene>
<keyword evidence="4" id="KW-1185">Reference proteome</keyword>
<protein>
    <submittedName>
        <fullName evidence="3">Tol-pal system-associated acyl-CoA thioesterase</fullName>
    </submittedName>
</protein>
<dbReference type="EMBL" id="NHSF01000074">
    <property type="protein sequence ID" value="MBK5932041.1"/>
    <property type="molecule type" value="Genomic_DNA"/>
</dbReference>
<organism evidence="3 4">
    <name type="scientific">Halochromatium salexigens</name>
    <name type="common">Chromatium salexigens</name>
    <dbReference type="NCBI Taxonomy" id="49447"/>
    <lineage>
        <taxon>Bacteria</taxon>
        <taxon>Pseudomonadati</taxon>
        <taxon>Pseudomonadota</taxon>
        <taxon>Gammaproteobacteria</taxon>
        <taxon>Chromatiales</taxon>
        <taxon>Chromatiaceae</taxon>
        <taxon>Halochromatium</taxon>
    </lineage>
</organism>
<reference evidence="3" key="2">
    <citation type="journal article" date="2020" name="Microorganisms">
        <title>Osmotic Adaptation and Compatible Solute Biosynthesis of Phototrophic Bacteria as Revealed from Genome Analyses.</title>
        <authorList>
            <person name="Imhoff J.F."/>
            <person name="Rahn T."/>
            <person name="Kunzel S."/>
            <person name="Keller A."/>
            <person name="Neulinger S.C."/>
        </authorList>
    </citation>
    <scope>NUCLEOTIDE SEQUENCE</scope>
    <source>
        <strain evidence="3">DSM 4395</strain>
    </source>
</reference>
<name>A0AAJ0XHN1_HALSE</name>
<dbReference type="SUPFAM" id="SSF54637">
    <property type="entry name" value="Thioesterase/thiol ester dehydrase-isomerase"/>
    <property type="match status" value="1"/>
</dbReference>
<evidence type="ECO:0000313" key="3">
    <source>
        <dbReference type="EMBL" id="MBK5932041.1"/>
    </source>
</evidence>
<dbReference type="Pfam" id="PF13279">
    <property type="entry name" value="4HBT_2"/>
    <property type="match status" value="1"/>
</dbReference>
<dbReference type="InterPro" id="IPR050563">
    <property type="entry name" value="4-hydroxybenzoyl-CoA_TE"/>
</dbReference>
<evidence type="ECO:0000256" key="1">
    <source>
        <dbReference type="ARBA" id="ARBA00005953"/>
    </source>
</evidence>
<dbReference type="InterPro" id="IPR006684">
    <property type="entry name" value="YbgC/YbaW"/>
</dbReference>
<dbReference type="NCBIfam" id="TIGR02799">
    <property type="entry name" value="thio_ybgC"/>
    <property type="match status" value="1"/>
</dbReference>
<dbReference type="Proteomes" id="UP001296967">
    <property type="component" value="Unassembled WGS sequence"/>
</dbReference>
<dbReference type="InterPro" id="IPR014166">
    <property type="entry name" value="Tol-Pal_acyl-CoA_thioesterase"/>
</dbReference>